<dbReference type="AlphaFoldDB" id="A0AA40C851"/>
<feature type="compositionally biased region" description="Acidic residues" evidence="1">
    <location>
        <begin position="74"/>
        <end position="96"/>
    </location>
</feature>
<feature type="compositionally biased region" description="Acidic residues" evidence="1">
    <location>
        <begin position="279"/>
        <end position="294"/>
    </location>
</feature>
<sequence length="324" mass="34448">MQTMARVNLDRAIFWTPPVPANPEHESRNLQNQDQSQQPSLSKSESRALPRREDEGRKPSSCSGKSIEEAVLILDDDGSDDGSDNDGDDEIIDDLSDISFPSLDEMLGIGPRSRPGTSSVVFGATGNGCSTDSPLADAVEPRLETESRTRSPKSSPLPSVHAKNGLCIAGQAVTDETTCGASAQKTPDAPSAAGRIEQQSEPRQASELSLPHVPVPHFERTVPGFHGEERGSQNLLAHDLSRRTSTASSKSPAPHSEDEGRSPRSNALGDPKNGVIFISDDDDSDDEGDGDNDQSDISFPSLDETLKCTAGPNDFGPGPNLVQV</sequence>
<evidence type="ECO:0000256" key="1">
    <source>
        <dbReference type="SAM" id="MobiDB-lite"/>
    </source>
</evidence>
<protein>
    <submittedName>
        <fullName evidence="2">Uncharacterized protein</fullName>
    </submittedName>
</protein>
<feature type="compositionally biased region" description="Basic and acidic residues" evidence="1">
    <location>
        <begin position="44"/>
        <end position="58"/>
    </location>
</feature>
<dbReference type="EMBL" id="JAULSR010000002">
    <property type="protein sequence ID" value="KAK0628114.1"/>
    <property type="molecule type" value="Genomic_DNA"/>
</dbReference>
<evidence type="ECO:0000313" key="3">
    <source>
        <dbReference type="Proteomes" id="UP001174934"/>
    </source>
</evidence>
<dbReference type="Proteomes" id="UP001174934">
    <property type="component" value="Unassembled WGS sequence"/>
</dbReference>
<proteinExistence type="predicted"/>
<feature type="compositionally biased region" description="Basic and acidic residues" evidence="1">
    <location>
        <begin position="139"/>
        <end position="149"/>
    </location>
</feature>
<gene>
    <name evidence="2" type="ORF">B0T17DRAFT_138858</name>
</gene>
<feature type="region of interest" description="Disordered" evidence="1">
    <location>
        <begin position="1"/>
        <end position="162"/>
    </location>
</feature>
<accession>A0AA40C851</accession>
<name>A0AA40C851_9PEZI</name>
<feature type="compositionally biased region" description="Polar residues" evidence="1">
    <location>
        <begin position="197"/>
        <end position="207"/>
    </location>
</feature>
<organism evidence="2 3">
    <name type="scientific">Bombardia bombarda</name>
    <dbReference type="NCBI Taxonomy" id="252184"/>
    <lineage>
        <taxon>Eukaryota</taxon>
        <taxon>Fungi</taxon>
        <taxon>Dikarya</taxon>
        <taxon>Ascomycota</taxon>
        <taxon>Pezizomycotina</taxon>
        <taxon>Sordariomycetes</taxon>
        <taxon>Sordariomycetidae</taxon>
        <taxon>Sordariales</taxon>
        <taxon>Lasiosphaeriaceae</taxon>
        <taxon>Bombardia</taxon>
    </lineage>
</organism>
<feature type="region of interest" description="Disordered" evidence="1">
    <location>
        <begin position="177"/>
        <end position="324"/>
    </location>
</feature>
<evidence type="ECO:0000313" key="2">
    <source>
        <dbReference type="EMBL" id="KAK0628114.1"/>
    </source>
</evidence>
<keyword evidence="3" id="KW-1185">Reference proteome</keyword>
<feature type="compositionally biased region" description="Polar residues" evidence="1">
    <location>
        <begin position="29"/>
        <end position="43"/>
    </location>
</feature>
<comment type="caution">
    <text evidence="2">The sequence shown here is derived from an EMBL/GenBank/DDBJ whole genome shotgun (WGS) entry which is preliminary data.</text>
</comment>
<reference evidence="2" key="1">
    <citation type="submission" date="2023-06" db="EMBL/GenBank/DDBJ databases">
        <title>Genome-scale phylogeny and comparative genomics of the fungal order Sordariales.</title>
        <authorList>
            <consortium name="Lawrence Berkeley National Laboratory"/>
            <person name="Hensen N."/>
            <person name="Bonometti L."/>
            <person name="Westerberg I."/>
            <person name="Brannstrom I.O."/>
            <person name="Guillou S."/>
            <person name="Cros-Aarteil S."/>
            <person name="Calhoun S."/>
            <person name="Haridas S."/>
            <person name="Kuo A."/>
            <person name="Mondo S."/>
            <person name="Pangilinan J."/>
            <person name="Riley R."/>
            <person name="LaButti K."/>
            <person name="Andreopoulos B."/>
            <person name="Lipzen A."/>
            <person name="Chen C."/>
            <person name="Yanf M."/>
            <person name="Daum C."/>
            <person name="Ng V."/>
            <person name="Clum A."/>
            <person name="Steindorff A."/>
            <person name="Ohm R."/>
            <person name="Martin F."/>
            <person name="Silar P."/>
            <person name="Natvig D."/>
            <person name="Lalanne C."/>
            <person name="Gautier V."/>
            <person name="Ament-velasquez S.L."/>
            <person name="Kruys A."/>
            <person name="Hutchinson M.I."/>
            <person name="Powell A.J."/>
            <person name="Barry K."/>
            <person name="Miller A.N."/>
            <person name="Grigoriev I.V."/>
            <person name="Debuchy R."/>
            <person name="Gladieux P."/>
            <person name="Thoren M.H."/>
            <person name="Johannesson H."/>
        </authorList>
    </citation>
    <scope>NUCLEOTIDE SEQUENCE</scope>
    <source>
        <strain evidence="2">SMH3391-2</strain>
    </source>
</reference>